<dbReference type="EMBL" id="LGTZ01001359">
    <property type="protein sequence ID" value="OJD21586.1"/>
    <property type="molecule type" value="Genomic_DNA"/>
</dbReference>
<dbReference type="Proteomes" id="UP000242791">
    <property type="component" value="Unassembled WGS sequence"/>
</dbReference>
<protein>
    <submittedName>
        <fullName evidence="1">Uncharacterized protein</fullName>
    </submittedName>
</protein>
<dbReference type="AlphaFoldDB" id="A0A1J9Q0B7"/>
<evidence type="ECO:0000313" key="1">
    <source>
        <dbReference type="EMBL" id="OJD21586.1"/>
    </source>
</evidence>
<proteinExistence type="predicted"/>
<name>A0A1J9Q0B7_9EURO</name>
<dbReference type="VEuPathDB" id="FungiDB:ACJ73_07074"/>
<comment type="caution">
    <text evidence="1">The sequence shown here is derived from an EMBL/GenBank/DDBJ whole genome shotgun (WGS) entry which is preliminary data.</text>
</comment>
<sequence length="93" mass="10710">MARGHATFAFEHFSLKCNEESYPDIAQITLTKDIRTERPFGYEVPSYIFLQTSEGEENLGALVVPTGMATRTITRAMMLKTDPYEFRWAIPFR</sequence>
<keyword evidence="2" id="KW-1185">Reference proteome</keyword>
<organism evidence="1 2">
    <name type="scientific">Blastomyces percursus</name>
    <dbReference type="NCBI Taxonomy" id="1658174"/>
    <lineage>
        <taxon>Eukaryota</taxon>
        <taxon>Fungi</taxon>
        <taxon>Dikarya</taxon>
        <taxon>Ascomycota</taxon>
        <taxon>Pezizomycotina</taxon>
        <taxon>Eurotiomycetes</taxon>
        <taxon>Eurotiomycetidae</taxon>
        <taxon>Onygenales</taxon>
        <taxon>Ajellomycetaceae</taxon>
        <taxon>Blastomyces</taxon>
    </lineage>
</organism>
<evidence type="ECO:0000313" key="2">
    <source>
        <dbReference type="Proteomes" id="UP000242791"/>
    </source>
</evidence>
<reference evidence="1 2" key="1">
    <citation type="submission" date="2015-08" db="EMBL/GenBank/DDBJ databases">
        <title>Emmonsia species relationships and genome sequence.</title>
        <authorList>
            <person name="Cuomo C.A."/>
            <person name="Schwartz I.S."/>
            <person name="Kenyon C."/>
            <person name="De Hoog G.S."/>
            <person name="Govender N.P."/>
            <person name="Botha A."/>
            <person name="Moreno L."/>
            <person name="De Vries M."/>
            <person name="Munoz J.F."/>
            <person name="Stielow J.B."/>
        </authorList>
    </citation>
    <scope>NUCLEOTIDE SEQUENCE [LARGE SCALE GENOMIC DNA]</scope>
    <source>
        <strain evidence="1 2">EI222</strain>
    </source>
</reference>
<gene>
    <name evidence="1" type="ORF">ACJ73_07074</name>
</gene>
<accession>A0A1J9Q0B7</accession>